<evidence type="ECO:0000259" key="2">
    <source>
        <dbReference type="PROSITE" id="PS50112"/>
    </source>
</evidence>
<dbReference type="NCBIfam" id="TIGR00229">
    <property type="entry name" value="sensory_box"/>
    <property type="match status" value="1"/>
</dbReference>
<keyword evidence="1" id="KW-1133">Transmembrane helix</keyword>
<dbReference type="NCBIfam" id="TIGR00254">
    <property type="entry name" value="GGDEF"/>
    <property type="match status" value="1"/>
</dbReference>
<evidence type="ECO:0000313" key="6">
    <source>
        <dbReference type="EMBL" id="TCV85405.1"/>
    </source>
</evidence>
<dbReference type="InterPro" id="IPR000160">
    <property type="entry name" value="GGDEF_dom"/>
</dbReference>
<proteinExistence type="predicted"/>
<dbReference type="PANTHER" id="PTHR44757:SF2">
    <property type="entry name" value="BIOFILM ARCHITECTURE MAINTENANCE PROTEIN MBAA"/>
    <property type="match status" value="1"/>
</dbReference>
<dbReference type="InterPro" id="IPR000700">
    <property type="entry name" value="PAS-assoc_C"/>
</dbReference>
<keyword evidence="7" id="KW-1185">Reference proteome</keyword>
<gene>
    <name evidence="6" type="ORF">EDC63_10976</name>
</gene>
<feature type="domain" description="PAC" evidence="3">
    <location>
        <begin position="163"/>
        <end position="214"/>
    </location>
</feature>
<dbReference type="InterPro" id="IPR035965">
    <property type="entry name" value="PAS-like_dom_sf"/>
</dbReference>
<dbReference type="PROSITE" id="PS50113">
    <property type="entry name" value="PAC"/>
    <property type="match status" value="1"/>
</dbReference>
<name>A0A4R3Y018_9PROT</name>
<accession>A0A4R3Y018</accession>
<dbReference type="Gene3D" id="6.10.140.1340">
    <property type="match status" value="1"/>
</dbReference>
<evidence type="ECO:0000256" key="1">
    <source>
        <dbReference type="SAM" id="Phobius"/>
    </source>
</evidence>
<dbReference type="Gene3D" id="3.30.450.20">
    <property type="entry name" value="PAS domain"/>
    <property type="match status" value="1"/>
</dbReference>
<dbReference type="PANTHER" id="PTHR44757">
    <property type="entry name" value="DIGUANYLATE CYCLASE DGCP"/>
    <property type="match status" value="1"/>
</dbReference>
<dbReference type="PROSITE" id="PS50883">
    <property type="entry name" value="EAL"/>
    <property type="match status" value="1"/>
</dbReference>
<dbReference type="Pfam" id="PF00990">
    <property type="entry name" value="GGDEF"/>
    <property type="match status" value="1"/>
</dbReference>
<dbReference type="AlphaFoldDB" id="A0A4R3Y018"/>
<reference evidence="6 7" key="1">
    <citation type="submission" date="2019-03" db="EMBL/GenBank/DDBJ databases">
        <title>Genomic Encyclopedia of Type Strains, Phase IV (KMG-IV): sequencing the most valuable type-strain genomes for metagenomic binning, comparative biology and taxonomic classification.</title>
        <authorList>
            <person name="Goeker M."/>
        </authorList>
    </citation>
    <scope>NUCLEOTIDE SEQUENCE [LARGE SCALE GENOMIC DNA]</scope>
    <source>
        <strain evidence="6 7">DSM 100309</strain>
    </source>
</reference>
<dbReference type="InterPro" id="IPR021309">
    <property type="entry name" value="YgaP-like_TM"/>
</dbReference>
<dbReference type="Proteomes" id="UP000295367">
    <property type="component" value="Unassembled WGS sequence"/>
</dbReference>
<dbReference type="InterPro" id="IPR013656">
    <property type="entry name" value="PAS_4"/>
</dbReference>
<dbReference type="SMART" id="SM00052">
    <property type="entry name" value="EAL"/>
    <property type="match status" value="1"/>
</dbReference>
<keyword evidence="1" id="KW-0812">Transmembrane</keyword>
<dbReference type="PROSITE" id="PS50112">
    <property type="entry name" value="PAS"/>
    <property type="match status" value="1"/>
</dbReference>
<dbReference type="CDD" id="cd01948">
    <property type="entry name" value="EAL"/>
    <property type="match status" value="1"/>
</dbReference>
<evidence type="ECO:0000313" key="7">
    <source>
        <dbReference type="Proteomes" id="UP000295367"/>
    </source>
</evidence>
<dbReference type="GO" id="GO:0003824">
    <property type="term" value="F:catalytic activity"/>
    <property type="evidence" value="ECO:0007669"/>
    <property type="project" value="UniProtKB-ARBA"/>
</dbReference>
<dbReference type="InterPro" id="IPR052155">
    <property type="entry name" value="Biofilm_reg_signaling"/>
</dbReference>
<feature type="domain" description="GGDEF" evidence="5">
    <location>
        <begin position="246"/>
        <end position="379"/>
    </location>
</feature>
<dbReference type="Pfam" id="PF11127">
    <property type="entry name" value="YgaP-like_TM"/>
    <property type="match status" value="1"/>
</dbReference>
<dbReference type="InterPro" id="IPR043128">
    <property type="entry name" value="Rev_trsase/Diguanyl_cyclase"/>
</dbReference>
<dbReference type="InterPro" id="IPR001633">
    <property type="entry name" value="EAL_dom"/>
</dbReference>
<evidence type="ECO:0000259" key="4">
    <source>
        <dbReference type="PROSITE" id="PS50883"/>
    </source>
</evidence>
<dbReference type="Pfam" id="PF08448">
    <property type="entry name" value="PAS_4"/>
    <property type="match status" value="1"/>
</dbReference>
<dbReference type="InterPro" id="IPR035919">
    <property type="entry name" value="EAL_sf"/>
</dbReference>
<keyword evidence="1" id="KW-0472">Membrane</keyword>
<sequence length="649" mass="73244">MIKRTYIEPAIRTLVGGFILGNGALIYLQPQWLWIWLSILFFVGINLFQSGITKFCIMEKLLKKLHFRSELDEIRSLSQANAEAEAKAAYSDTLELLNEVVIELSQDGKLVFLSDHWFKLLGNEDHDKFSYLGRPFTSLLNNYDKVALESLLEELLKGDGGTVNMRFRMMRDDQHEHWVEGKFALHQKKGIVQGIRGVLRDVTEAHMQEKRISHMAMHDALTNLPNRVYLDERIAQEISHSNFAQTKFAIFFIDLDNFKQINDLHGHKSGDQLLVDVSSILRASLRESDVLARWGGDEFVVLLPLMQDAEIARKVANGLMQKLQVNLEKMYSDTFVTLSIGIAIFPDDAETGGDLLVQADKALFYAKSQGRNNIQMFGEMQASAPGYEDSEMTARFAAAVKQNLLQVYYQPVMDATNYRNIVGVEALARWHDEKYGWVSPAIFIPLAENLGLINEVGRQVFEQALNHFSKCSGVCANLKLALNVSKRQLVSNDFYEMIVAMVQGYGMNPGQIILEITESIALQGVDQAKSHLQKLADAGFSLSLDDFGTGFSSLSHVHELPFDEIKIDISFVRRIKTPEGRVLVKTIVDMGHAMQQILVAEGVEDSETADILREMGVERLQGYYFSRPMPKENCATFISELLQINELAT</sequence>
<dbReference type="Gene3D" id="3.20.20.450">
    <property type="entry name" value="EAL domain"/>
    <property type="match status" value="1"/>
</dbReference>
<evidence type="ECO:0000259" key="5">
    <source>
        <dbReference type="PROSITE" id="PS50887"/>
    </source>
</evidence>
<feature type="domain" description="PAS" evidence="2">
    <location>
        <begin position="86"/>
        <end position="159"/>
    </location>
</feature>
<dbReference type="EMBL" id="SMCO01000009">
    <property type="protein sequence ID" value="TCV85405.1"/>
    <property type="molecule type" value="Genomic_DNA"/>
</dbReference>
<dbReference type="FunFam" id="3.30.70.270:FF:000001">
    <property type="entry name" value="Diguanylate cyclase domain protein"/>
    <property type="match status" value="1"/>
</dbReference>
<dbReference type="SMART" id="SM00267">
    <property type="entry name" value="GGDEF"/>
    <property type="match status" value="1"/>
</dbReference>
<dbReference type="InterPro" id="IPR000014">
    <property type="entry name" value="PAS"/>
</dbReference>
<comment type="caution">
    <text evidence="6">The sequence shown here is derived from an EMBL/GenBank/DDBJ whole genome shotgun (WGS) entry which is preliminary data.</text>
</comment>
<dbReference type="InterPro" id="IPR029787">
    <property type="entry name" value="Nucleotide_cyclase"/>
</dbReference>
<feature type="domain" description="EAL" evidence="4">
    <location>
        <begin position="389"/>
        <end position="642"/>
    </location>
</feature>
<dbReference type="Gene3D" id="3.30.70.270">
    <property type="match status" value="1"/>
</dbReference>
<dbReference type="SUPFAM" id="SSF141868">
    <property type="entry name" value="EAL domain-like"/>
    <property type="match status" value="1"/>
</dbReference>
<dbReference type="SUPFAM" id="SSF55785">
    <property type="entry name" value="PYP-like sensor domain (PAS domain)"/>
    <property type="match status" value="1"/>
</dbReference>
<dbReference type="SUPFAM" id="SSF55073">
    <property type="entry name" value="Nucleotide cyclase"/>
    <property type="match status" value="1"/>
</dbReference>
<protein>
    <submittedName>
        <fullName evidence="6">PAS domain S-box-containing protein/diguanylate cyclase (GGDEF)-like protein</fullName>
    </submittedName>
</protein>
<dbReference type="RefSeq" id="WP_124946732.1">
    <property type="nucleotide sequence ID" value="NZ_BHVT01000039.1"/>
</dbReference>
<evidence type="ECO:0000259" key="3">
    <source>
        <dbReference type="PROSITE" id="PS50113"/>
    </source>
</evidence>
<dbReference type="OrthoDB" id="9813903at2"/>
<dbReference type="PROSITE" id="PS50887">
    <property type="entry name" value="GGDEF"/>
    <property type="match status" value="1"/>
</dbReference>
<dbReference type="Pfam" id="PF00563">
    <property type="entry name" value="EAL"/>
    <property type="match status" value="1"/>
</dbReference>
<feature type="transmembrane region" description="Helical" evidence="1">
    <location>
        <begin position="9"/>
        <end position="28"/>
    </location>
</feature>
<dbReference type="CDD" id="cd01949">
    <property type="entry name" value="GGDEF"/>
    <property type="match status" value="1"/>
</dbReference>
<organism evidence="6 7">
    <name type="scientific">Sulfurirhabdus autotrophica</name>
    <dbReference type="NCBI Taxonomy" id="1706046"/>
    <lineage>
        <taxon>Bacteria</taxon>
        <taxon>Pseudomonadati</taxon>
        <taxon>Pseudomonadota</taxon>
        <taxon>Betaproteobacteria</taxon>
        <taxon>Nitrosomonadales</taxon>
        <taxon>Sulfuricellaceae</taxon>
        <taxon>Sulfurirhabdus</taxon>
    </lineage>
</organism>